<proteinExistence type="predicted"/>
<dbReference type="EMBL" id="NKHD01000021">
    <property type="protein sequence ID" value="OXT07384.1"/>
    <property type="molecule type" value="Genomic_DNA"/>
</dbReference>
<accession>A0A231VGT6</accession>
<reference evidence="1 2" key="1">
    <citation type="submission" date="2017-06" db="EMBL/GenBank/DDBJ databases">
        <title>Isolation and characterization of a thermophilic and butanogenic Thermoanaerobacterium thermosaccharolyticum M5 capable of efficient degradation of hemicellulose.</title>
        <authorList>
            <person name="Xin F."/>
            <person name="Jiang Y."/>
        </authorList>
    </citation>
    <scope>NUCLEOTIDE SEQUENCE [LARGE SCALE GENOMIC DNA]</scope>
    <source>
        <strain evidence="1 2">M5</strain>
    </source>
</reference>
<name>A0A231VGT6_THETR</name>
<organism evidence="1 2">
    <name type="scientific">Thermoanaerobacterium thermosaccharolyticum</name>
    <name type="common">Clostridium thermosaccharolyticum</name>
    <dbReference type="NCBI Taxonomy" id="1517"/>
    <lineage>
        <taxon>Bacteria</taxon>
        <taxon>Bacillati</taxon>
        <taxon>Bacillota</taxon>
        <taxon>Clostridia</taxon>
        <taxon>Thermoanaerobacterales</taxon>
        <taxon>Thermoanaerobacteraceae</taxon>
        <taxon>Thermoanaerobacterium</taxon>
    </lineage>
</organism>
<gene>
    <name evidence="1" type="ORF">CE561_07665</name>
</gene>
<dbReference type="RefSeq" id="WP_094045253.1">
    <property type="nucleotide sequence ID" value="NZ_NKHD01000021.1"/>
</dbReference>
<evidence type="ECO:0000313" key="1">
    <source>
        <dbReference type="EMBL" id="OXT07384.1"/>
    </source>
</evidence>
<protein>
    <submittedName>
        <fullName evidence="1">Uncharacterized protein</fullName>
    </submittedName>
</protein>
<sequence>MSLQEAVNKINAAVSNHIQYTDRAARDMKRAHFTEEMLKEILSNPRKVEECGENTYILHSKKTAKLKVEITQNGSLLVHWFEYNKVAFCC</sequence>
<dbReference type="Proteomes" id="UP000215301">
    <property type="component" value="Unassembled WGS sequence"/>
</dbReference>
<dbReference type="AlphaFoldDB" id="A0A231VGT6"/>
<comment type="caution">
    <text evidence="1">The sequence shown here is derived from an EMBL/GenBank/DDBJ whole genome shotgun (WGS) entry which is preliminary data.</text>
</comment>
<evidence type="ECO:0000313" key="2">
    <source>
        <dbReference type="Proteomes" id="UP000215301"/>
    </source>
</evidence>